<gene>
    <name evidence="6" type="ORF">CVIRNUC_011195</name>
</gene>
<feature type="region of interest" description="Disordered" evidence="4">
    <location>
        <begin position="105"/>
        <end position="128"/>
    </location>
</feature>
<dbReference type="GO" id="GO:0043014">
    <property type="term" value="F:alpha-tubulin binding"/>
    <property type="evidence" value="ECO:0007669"/>
    <property type="project" value="InterPro"/>
</dbReference>
<feature type="compositionally biased region" description="Low complexity" evidence="4">
    <location>
        <begin position="267"/>
        <end position="286"/>
    </location>
</feature>
<evidence type="ECO:0000256" key="4">
    <source>
        <dbReference type="SAM" id="MobiDB-lite"/>
    </source>
</evidence>
<feature type="compositionally biased region" description="Basic and acidic residues" evidence="4">
    <location>
        <begin position="297"/>
        <end position="327"/>
    </location>
</feature>
<dbReference type="GO" id="GO:0043015">
    <property type="term" value="F:gamma-tubulin binding"/>
    <property type="evidence" value="ECO:0007669"/>
    <property type="project" value="TreeGrafter"/>
</dbReference>
<dbReference type="InterPro" id="IPR028290">
    <property type="entry name" value="WASH1"/>
</dbReference>
<dbReference type="PANTHER" id="PTHR23331">
    <property type="entry name" value="CXYORF1"/>
    <property type="match status" value="1"/>
</dbReference>
<feature type="region of interest" description="Disordered" evidence="4">
    <location>
        <begin position="355"/>
        <end position="569"/>
    </location>
</feature>
<keyword evidence="3" id="KW-0175">Coiled coil</keyword>
<dbReference type="PANTHER" id="PTHR23331:SF1">
    <property type="entry name" value="WASH COMPLEX SUBUNIT 1"/>
    <property type="match status" value="1"/>
</dbReference>
<dbReference type="GO" id="GO:0034314">
    <property type="term" value="P:Arp2/3 complex-mediated actin nucleation"/>
    <property type="evidence" value="ECO:0007669"/>
    <property type="project" value="InterPro"/>
</dbReference>
<dbReference type="EMBL" id="CAUYUE010000018">
    <property type="protein sequence ID" value="CAK0787973.1"/>
    <property type="molecule type" value="Genomic_DNA"/>
</dbReference>
<feature type="compositionally biased region" description="Low complexity" evidence="4">
    <location>
        <begin position="447"/>
        <end position="459"/>
    </location>
</feature>
<feature type="domain" description="WASH1 WAHD" evidence="5">
    <location>
        <begin position="5"/>
        <end position="182"/>
    </location>
</feature>
<keyword evidence="2" id="KW-0009">Actin-binding</keyword>
<sequence length="593" mass="62372">MVWPEYAVPLTLHDLPARETYNHMICSLKALEDASNGVFTRIEEASQSRRDRLDELRDQMQRIEGKIGALECSAHPLAAEAAALHPEIDELRSWVPLFRGQHPAGLASKGQTPSGISLEERKQPEGGRMCGQDTAELFHFFKQAQAYAGSVSDEAGPVSIPETLSAAAALLQYNTRLPAFRTAAEDAAAKLAASSSSALMLHKRPDSHPKPDLDAASESLQRSFPHGAMPAPKLPRLHTPPELAESLPGLSTYSSTERSSLKKLIIPGPAQSPTATPPATAQAAGAESVSTPAAGHDASEGSRHTRDASGRADSQETRQEPGGHGDADTGSAEVSDRVGSVGDAAIQALKESLAKGGISSAAKHSSRGSREHRSRWEPSASARAGTAQDQQGSSRSRQSAHVSEAGSQQRRGTAEADVAETSRDSEHAQRRVSGPAAQSDRAEKQRSSSSRGSRQPSQGAQAPLREEERQKGRGSAPDSRAPRTREGLPPRSQPGSASGSAESLDAQQPGAARPRPRSARAAPAPGDGSSGAAPAAPRWPGAPVSPHEPQSPLEKQVDFGGLGLGDGSTDLEHSIMLRQRSLSSRTSLDDLAK</sequence>
<dbReference type="GO" id="GO:0005769">
    <property type="term" value="C:early endosome"/>
    <property type="evidence" value="ECO:0007669"/>
    <property type="project" value="InterPro"/>
</dbReference>
<comment type="similarity">
    <text evidence="1">Belongs to the WASH1 family.</text>
</comment>
<dbReference type="GO" id="GO:0003779">
    <property type="term" value="F:actin binding"/>
    <property type="evidence" value="ECO:0007669"/>
    <property type="project" value="UniProtKB-KW"/>
</dbReference>
<evidence type="ECO:0000256" key="2">
    <source>
        <dbReference type="ARBA" id="ARBA00023203"/>
    </source>
</evidence>
<feature type="compositionally biased region" description="Basic and acidic residues" evidence="4">
    <location>
        <begin position="420"/>
        <end position="429"/>
    </location>
</feature>
<feature type="compositionally biased region" description="Low complexity" evidence="4">
    <location>
        <begin position="509"/>
        <end position="542"/>
    </location>
</feature>
<dbReference type="Pfam" id="PF11945">
    <property type="entry name" value="WASH_WAHD"/>
    <property type="match status" value="1"/>
</dbReference>
<name>A0AAV1IL32_9CHLO</name>
<evidence type="ECO:0000313" key="6">
    <source>
        <dbReference type="EMBL" id="CAK0787973.1"/>
    </source>
</evidence>
<dbReference type="AlphaFoldDB" id="A0AAV1IL32"/>
<evidence type="ECO:0000256" key="3">
    <source>
        <dbReference type="SAM" id="Coils"/>
    </source>
</evidence>
<dbReference type="GO" id="GO:0005829">
    <property type="term" value="C:cytosol"/>
    <property type="evidence" value="ECO:0007669"/>
    <property type="project" value="GOC"/>
</dbReference>
<dbReference type="GO" id="GO:0042147">
    <property type="term" value="P:retrograde transport, endosome to Golgi"/>
    <property type="evidence" value="ECO:0007669"/>
    <property type="project" value="TreeGrafter"/>
</dbReference>
<feature type="region of interest" description="Disordered" evidence="4">
    <location>
        <begin position="223"/>
        <end position="254"/>
    </location>
</feature>
<dbReference type="GO" id="GO:0006887">
    <property type="term" value="P:exocytosis"/>
    <property type="evidence" value="ECO:0007669"/>
    <property type="project" value="TreeGrafter"/>
</dbReference>
<feature type="region of interest" description="Disordered" evidence="4">
    <location>
        <begin position="267"/>
        <end position="337"/>
    </location>
</feature>
<keyword evidence="7" id="KW-1185">Reference proteome</keyword>
<evidence type="ECO:0000256" key="1">
    <source>
        <dbReference type="ARBA" id="ARBA00005602"/>
    </source>
</evidence>
<dbReference type="GO" id="GO:0071203">
    <property type="term" value="C:WASH complex"/>
    <property type="evidence" value="ECO:0007669"/>
    <property type="project" value="InterPro"/>
</dbReference>
<protein>
    <recommendedName>
        <fullName evidence="5">WASH1 WAHD domain-containing protein</fullName>
    </recommendedName>
</protein>
<evidence type="ECO:0000259" key="5">
    <source>
        <dbReference type="Pfam" id="PF11945"/>
    </source>
</evidence>
<organism evidence="6 7">
    <name type="scientific">Coccomyxa viridis</name>
    <dbReference type="NCBI Taxonomy" id="1274662"/>
    <lineage>
        <taxon>Eukaryota</taxon>
        <taxon>Viridiplantae</taxon>
        <taxon>Chlorophyta</taxon>
        <taxon>core chlorophytes</taxon>
        <taxon>Trebouxiophyceae</taxon>
        <taxon>Trebouxiophyceae incertae sedis</taxon>
        <taxon>Coccomyxaceae</taxon>
        <taxon>Coccomyxa</taxon>
    </lineage>
</organism>
<dbReference type="GO" id="GO:0055037">
    <property type="term" value="C:recycling endosome"/>
    <property type="evidence" value="ECO:0007669"/>
    <property type="project" value="TreeGrafter"/>
</dbReference>
<accession>A0AAV1IL32</accession>
<dbReference type="GO" id="GO:0032456">
    <property type="term" value="P:endocytic recycling"/>
    <property type="evidence" value="ECO:0007669"/>
    <property type="project" value="TreeGrafter"/>
</dbReference>
<feature type="compositionally biased region" description="Low complexity" evidence="4">
    <location>
        <begin position="388"/>
        <end position="399"/>
    </location>
</feature>
<dbReference type="InterPro" id="IPR021854">
    <property type="entry name" value="WASH1_WAHD"/>
</dbReference>
<dbReference type="Proteomes" id="UP001314263">
    <property type="component" value="Unassembled WGS sequence"/>
</dbReference>
<reference evidence="6 7" key="1">
    <citation type="submission" date="2023-10" db="EMBL/GenBank/DDBJ databases">
        <authorList>
            <person name="Maclean D."/>
            <person name="Macfadyen A."/>
        </authorList>
    </citation>
    <scope>NUCLEOTIDE SEQUENCE [LARGE SCALE GENOMIC DNA]</scope>
</reference>
<evidence type="ECO:0000313" key="7">
    <source>
        <dbReference type="Proteomes" id="UP001314263"/>
    </source>
</evidence>
<feature type="coiled-coil region" evidence="3">
    <location>
        <begin position="46"/>
        <end position="73"/>
    </location>
</feature>
<comment type="caution">
    <text evidence="6">The sequence shown here is derived from an EMBL/GenBank/DDBJ whole genome shotgun (WGS) entry which is preliminary data.</text>
</comment>
<proteinExistence type="inferred from homology"/>